<accession>A0A0F8ZN62</accession>
<name>A0A0F8ZN62_9ZZZZ</name>
<feature type="compositionally biased region" description="Basic and acidic residues" evidence="1">
    <location>
        <begin position="67"/>
        <end position="77"/>
    </location>
</feature>
<protein>
    <submittedName>
        <fullName evidence="2">Uncharacterized protein</fullName>
    </submittedName>
</protein>
<organism evidence="2">
    <name type="scientific">marine sediment metagenome</name>
    <dbReference type="NCBI Taxonomy" id="412755"/>
    <lineage>
        <taxon>unclassified sequences</taxon>
        <taxon>metagenomes</taxon>
        <taxon>ecological metagenomes</taxon>
    </lineage>
</organism>
<comment type="caution">
    <text evidence="2">The sequence shown here is derived from an EMBL/GenBank/DDBJ whole genome shotgun (WGS) entry which is preliminary data.</text>
</comment>
<dbReference type="EMBL" id="LAZR01046973">
    <property type="protein sequence ID" value="KKK95298.1"/>
    <property type="molecule type" value="Genomic_DNA"/>
</dbReference>
<evidence type="ECO:0000256" key="1">
    <source>
        <dbReference type="SAM" id="MobiDB-lite"/>
    </source>
</evidence>
<sequence length="86" mass="10195">TLDDILKTEHLGNEKYVRVEEIERLREVGKRLREWYNNIDVLPSADGLEIWTRDAFEELIKEMQHALEERDGKRRQADGSTNKTQV</sequence>
<dbReference type="AlphaFoldDB" id="A0A0F8ZN62"/>
<gene>
    <name evidence="2" type="ORF">LCGC14_2674250</name>
</gene>
<feature type="region of interest" description="Disordered" evidence="1">
    <location>
        <begin position="67"/>
        <end position="86"/>
    </location>
</feature>
<reference evidence="2" key="1">
    <citation type="journal article" date="2015" name="Nature">
        <title>Complex archaea that bridge the gap between prokaryotes and eukaryotes.</title>
        <authorList>
            <person name="Spang A."/>
            <person name="Saw J.H."/>
            <person name="Jorgensen S.L."/>
            <person name="Zaremba-Niedzwiedzka K."/>
            <person name="Martijn J."/>
            <person name="Lind A.E."/>
            <person name="van Eijk R."/>
            <person name="Schleper C."/>
            <person name="Guy L."/>
            <person name="Ettema T.J."/>
        </authorList>
    </citation>
    <scope>NUCLEOTIDE SEQUENCE</scope>
</reference>
<evidence type="ECO:0000313" key="2">
    <source>
        <dbReference type="EMBL" id="KKK95298.1"/>
    </source>
</evidence>
<proteinExistence type="predicted"/>
<feature type="non-terminal residue" evidence="2">
    <location>
        <position position="1"/>
    </location>
</feature>